<dbReference type="EMBL" id="JADJNC010000001">
    <property type="protein sequence ID" value="MBK7421651.1"/>
    <property type="molecule type" value="Genomic_DNA"/>
</dbReference>
<evidence type="ECO:0000256" key="1">
    <source>
        <dbReference type="SAM" id="MobiDB-lite"/>
    </source>
</evidence>
<dbReference type="Proteomes" id="UP000886602">
    <property type="component" value="Unassembled WGS sequence"/>
</dbReference>
<feature type="region of interest" description="Disordered" evidence="1">
    <location>
        <begin position="1"/>
        <end position="21"/>
    </location>
</feature>
<proteinExistence type="predicted"/>
<comment type="caution">
    <text evidence="2">The sequence shown here is derived from an EMBL/GenBank/DDBJ whole genome shotgun (WGS) entry which is preliminary data.</text>
</comment>
<organism evidence="2 3">
    <name type="scientific">Candidatus Propionivibrio dominans</name>
    <dbReference type="NCBI Taxonomy" id="2954373"/>
    <lineage>
        <taxon>Bacteria</taxon>
        <taxon>Pseudomonadati</taxon>
        <taxon>Pseudomonadota</taxon>
        <taxon>Betaproteobacteria</taxon>
        <taxon>Rhodocyclales</taxon>
        <taxon>Rhodocyclaceae</taxon>
        <taxon>Propionivibrio</taxon>
    </lineage>
</organism>
<protein>
    <submittedName>
        <fullName evidence="2">Uncharacterized protein</fullName>
    </submittedName>
</protein>
<evidence type="ECO:0000313" key="3">
    <source>
        <dbReference type="Proteomes" id="UP000886602"/>
    </source>
</evidence>
<feature type="compositionally biased region" description="Polar residues" evidence="1">
    <location>
        <begin position="11"/>
        <end position="21"/>
    </location>
</feature>
<sequence length="76" mass="8749">MKITFTKTEESGGNLSAFSSKSSTDGKWYVNDKSRLIRQYDRVAWGNKPFGVGVFENKGKYYWKIGEVFQELLSIE</sequence>
<accession>A0A9D7I5X3</accession>
<evidence type="ECO:0000313" key="2">
    <source>
        <dbReference type="EMBL" id="MBK7421651.1"/>
    </source>
</evidence>
<dbReference type="AlphaFoldDB" id="A0A9D7I5X3"/>
<gene>
    <name evidence="2" type="ORF">IPJ48_00320</name>
</gene>
<reference evidence="2" key="1">
    <citation type="submission" date="2020-10" db="EMBL/GenBank/DDBJ databases">
        <title>Connecting structure to function with the recovery of over 1000 high-quality activated sludge metagenome-assembled genomes encoding full-length rRNA genes using long-read sequencing.</title>
        <authorList>
            <person name="Singleton C.M."/>
            <person name="Petriglieri F."/>
            <person name="Kristensen J.M."/>
            <person name="Kirkegaard R.H."/>
            <person name="Michaelsen T.Y."/>
            <person name="Andersen M.H."/>
            <person name="Karst S.M."/>
            <person name="Dueholm M.S."/>
            <person name="Nielsen P.H."/>
            <person name="Albertsen M."/>
        </authorList>
    </citation>
    <scope>NUCLEOTIDE SEQUENCE</scope>
    <source>
        <strain evidence="2">EsbW_18-Q3-R4-48_MAXAC.044</strain>
    </source>
</reference>
<name>A0A9D7I5X3_9RHOO</name>